<comment type="caution">
    <text evidence="9">The sequence shown here is derived from an EMBL/GenBank/DDBJ whole genome shotgun (WGS) entry which is preliminary data.</text>
</comment>
<protein>
    <recommendedName>
        <fullName evidence="2">ubiquitinyl hydrolase 1</fullName>
        <ecNumber evidence="2">3.4.19.12</ecNumber>
    </recommendedName>
</protein>
<evidence type="ECO:0000256" key="5">
    <source>
        <dbReference type="ARBA" id="ARBA00022801"/>
    </source>
</evidence>
<reference evidence="9" key="1">
    <citation type="submission" date="2023-06" db="EMBL/GenBank/DDBJ databases">
        <title>Genome-scale phylogeny and comparative genomics of the fungal order Sordariales.</title>
        <authorList>
            <consortium name="Lawrence Berkeley National Laboratory"/>
            <person name="Hensen N."/>
            <person name="Bonometti L."/>
            <person name="Westerberg I."/>
            <person name="Brannstrom I.O."/>
            <person name="Guillou S."/>
            <person name="Cros-Aarteil S."/>
            <person name="Calhoun S."/>
            <person name="Haridas S."/>
            <person name="Kuo A."/>
            <person name="Mondo S."/>
            <person name="Pangilinan J."/>
            <person name="Riley R."/>
            <person name="LaButti K."/>
            <person name="Andreopoulos B."/>
            <person name="Lipzen A."/>
            <person name="Chen C."/>
            <person name="Yanf M."/>
            <person name="Daum C."/>
            <person name="Ng V."/>
            <person name="Clum A."/>
            <person name="Steindorff A."/>
            <person name="Ohm R."/>
            <person name="Martin F."/>
            <person name="Silar P."/>
            <person name="Natvig D."/>
            <person name="Lalanne C."/>
            <person name="Gautier V."/>
            <person name="Ament-velasquez S.L."/>
            <person name="Kruys A."/>
            <person name="Hutchinson M.I."/>
            <person name="Powell A.J."/>
            <person name="Barry K."/>
            <person name="Miller A.N."/>
            <person name="Grigoriev I.V."/>
            <person name="Debuchy R."/>
            <person name="Gladieux P."/>
            <person name="Thoren M.H."/>
            <person name="Johannesson H."/>
        </authorList>
    </citation>
    <scope>NUCLEOTIDE SEQUENCE</scope>
    <source>
        <strain evidence="9">SMH3187-1</strain>
    </source>
</reference>
<evidence type="ECO:0000256" key="3">
    <source>
        <dbReference type="ARBA" id="ARBA00022670"/>
    </source>
</evidence>
<evidence type="ECO:0000256" key="2">
    <source>
        <dbReference type="ARBA" id="ARBA00012759"/>
    </source>
</evidence>
<proteinExistence type="predicted"/>
<evidence type="ECO:0000256" key="1">
    <source>
        <dbReference type="ARBA" id="ARBA00000707"/>
    </source>
</evidence>
<feature type="domain" description="DUF3638" evidence="7">
    <location>
        <begin position="117"/>
        <end position="349"/>
    </location>
</feature>
<dbReference type="PANTHER" id="PTHR13367">
    <property type="entry name" value="UBIQUITIN THIOESTERASE"/>
    <property type="match status" value="1"/>
</dbReference>
<evidence type="ECO:0000259" key="8">
    <source>
        <dbReference type="Pfam" id="PF12359"/>
    </source>
</evidence>
<dbReference type="EC" id="3.4.19.12" evidence="2"/>
<accession>A0AA40F9T2</accession>
<dbReference type="Proteomes" id="UP001172155">
    <property type="component" value="Unassembled WGS sequence"/>
</dbReference>
<dbReference type="InterPro" id="IPR051346">
    <property type="entry name" value="OTU_Deubiquitinase"/>
</dbReference>
<feature type="domain" description="DUF3645" evidence="8">
    <location>
        <begin position="474"/>
        <end position="506"/>
    </location>
</feature>
<dbReference type="InterPro" id="IPR022099">
    <property type="entry name" value="DUF3638"/>
</dbReference>
<dbReference type="InterPro" id="IPR022105">
    <property type="entry name" value="DUF3645"/>
</dbReference>
<evidence type="ECO:0000313" key="10">
    <source>
        <dbReference type="Proteomes" id="UP001172155"/>
    </source>
</evidence>
<dbReference type="Pfam" id="PF12359">
    <property type="entry name" value="DUF3645"/>
    <property type="match status" value="1"/>
</dbReference>
<dbReference type="GO" id="GO:0004843">
    <property type="term" value="F:cysteine-type deubiquitinase activity"/>
    <property type="evidence" value="ECO:0007669"/>
    <property type="project" value="UniProtKB-EC"/>
</dbReference>
<dbReference type="EMBL" id="JAUKUD010000001">
    <property type="protein sequence ID" value="KAK0753859.1"/>
    <property type="molecule type" value="Genomic_DNA"/>
</dbReference>
<keyword evidence="6" id="KW-0788">Thiol protease</keyword>
<dbReference type="PANTHER" id="PTHR13367:SF34">
    <property type="match status" value="1"/>
</dbReference>
<evidence type="ECO:0000256" key="6">
    <source>
        <dbReference type="ARBA" id="ARBA00022807"/>
    </source>
</evidence>
<keyword evidence="5" id="KW-0378">Hydrolase</keyword>
<gene>
    <name evidence="9" type="ORF">B0T18DRAFT_397948</name>
</gene>
<name>A0AA40F9T2_9PEZI</name>
<evidence type="ECO:0000313" key="9">
    <source>
        <dbReference type="EMBL" id="KAK0753859.1"/>
    </source>
</evidence>
<dbReference type="GO" id="GO:0006508">
    <property type="term" value="P:proteolysis"/>
    <property type="evidence" value="ECO:0007669"/>
    <property type="project" value="UniProtKB-KW"/>
</dbReference>
<evidence type="ECO:0000256" key="4">
    <source>
        <dbReference type="ARBA" id="ARBA00022786"/>
    </source>
</evidence>
<sequence>MARRGGRGAGLGWLKHIEACRREVACRFAAICDALGGAAMPGEAGRLEAASRPAVTPVMLLERLSRRHRATLSDGWLRCLVDYALALTALQRAERLVMAAATGNRMELAAERRNVGHENWDPVAFPDWLLLEVDMDILIRPIQARVASAMLQPPGNRNRVMQLHMGEGKSSVIVPMVAASLADGSRLVRVVVAKAQSKQMLHTLTRALGGLLGRGVYPLPPFARGAGHEIDRLASAQAGCVRCMSSGGVVVAHPEHLLSFRLAGVEATLLAGGDETPTPAAAAAGPLLAMQRLLDRHTRDIVDESDEVFHTRSELIYTMGPPEAVDLGAQRWRLIQSVLALVAEIAPAVRDEHPGGLEVGPGLPEGRFATVRILSETGATALADRLVQRIFDGGLVGLPHVADPRRRHAREAAARYVRELEPAAGDVATVEAMFATGELPERPLLLLRGLVAHGVLCFSLRKRWGVDYGRTDTRDPPTGLAVPFRAKGLPTPRSEFGHPDVVIVLTCLSYYYSGLSSEELRASLERLALLADGERRYTSWVLPTLNSTPRPPNQLNAIDLQDHQHYASDVLPRLYLLRPAIDYYLSELLFEREMREFSQTLSTSAWSFAKVKPQPTTGFSGTHDAKCLLPLSISFLDMREQRHAKAQVLGDLLRPENTVQDLAVPFAEGSPAARRHDPFSTRDLLRLVVDAKPPIRVLIDVGAQITGLSNAEVARRWLDLVPRAKASAAVFFDSDESMCVVTRDGIKEPFLTSPYVANTAPCLVFLDEAHARGTDIRLPGRSRAAVTLGPMLTKDRLVQACMRMRQLGCGQSVAFLVPAEVRERITVLRGIRPGGKIRVADVLAWSIDETWHEARRLVPLWAAQGRQHLRQQLLMDAADKGDRYEFSSEMAAQFLESNGLTLRDRYRPAHNGQAGQTLGHEAARIQRRCQAFGVGGSGAALHQEQERERELLAEREKPPPEPQPLSIRPLAPSLHPHVEVFVRTGEILPGSEAFMPALHALAGSSVAPLLQDLQWPPDLFATADFAGTVQLPISAPRGASDAYQRPVQWIATAPTGSGIVAVVLSPWEANALMLTFRAGGTAATLHLFAPRTSLAPRSADDLLLYMTPPLLPGWRAPRALMLTLLLFAGQLYLRSYDEYVSMCRLLGVPCHADTDGGESLPGAKKQEEDAYAFEPAAVQFFLALFNRIRHPSADFSTTDLGHILAGDVLLPPSAFSGPKRAR</sequence>
<dbReference type="AlphaFoldDB" id="A0AA40F9T2"/>
<dbReference type="Pfam" id="PF12340">
    <property type="entry name" value="DUF3638"/>
    <property type="match status" value="1"/>
</dbReference>
<keyword evidence="10" id="KW-1185">Reference proteome</keyword>
<organism evidence="9 10">
    <name type="scientific">Schizothecium vesticola</name>
    <dbReference type="NCBI Taxonomy" id="314040"/>
    <lineage>
        <taxon>Eukaryota</taxon>
        <taxon>Fungi</taxon>
        <taxon>Dikarya</taxon>
        <taxon>Ascomycota</taxon>
        <taxon>Pezizomycotina</taxon>
        <taxon>Sordariomycetes</taxon>
        <taxon>Sordariomycetidae</taxon>
        <taxon>Sordariales</taxon>
        <taxon>Schizotheciaceae</taxon>
        <taxon>Schizothecium</taxon>
    </lineage>
</organism>
<comment type="catalytic activity">
    <reaction evidence="1">
        <text>Thiol-dependent hydrolysis of ester, thioester, amide, peptide and isopeptide bonds formed by the C-terminal Gly of ubiquitin (a 76-residue protein attached to proteins as an intracellular targeting signal).</text>
        <dbReference type="EC" id="3.4.19.12"/>
    </reaction>
</comment>
<keyword evidence="4" id="KW-0833">Ubl conjugation pathway</keyword>
<evidence type="ECO:0000259" key="7">
    <source>
        <dbReference type="Pfam" id="PF12340"/>
    </source>
</evidence>
<keyword evidence="3" id="KW-0645">Protease</keyword>